<dbReference type="InterPro" id="IPR006047">
    <property type="entry name" value="GH13_cat_dom"/>
</dbReference>
<evidence type="ECO:0000313" key="6">
    <source>
        <dbReference type="Proteomes" id="UP001078443"/>
    </source>
</evidence>
<keyword evidence="3" id="KW-0326">Glycosidase</keyword>
<dbReference type="PANTHER" id="PTHR10357:SF210">
    <property type="entry name" value="MALTODEXTRIN GLUCOSIDASE"/>
    <property type="match status" value="1"/>
</dbReference>
<dbReference type="EMBL" id="JAPQER010000002">
    <property type="protein sequence ID" value="MCY6483871.1"/>
    <property type="molecule type" value="Genomic_DNA"/>
</dbReference>
<reference evidence="5" key="1">
    <citation type="submission" date="2022-12" db="EMBL/GenBank/DDBJ databases">
        <authorList>
            <person name="Wang J."/>
        </authorList>
    </citation>
    <scope>NUCLEOTIDE SEQUENCE</scope>
    <source>
        <strain evidence="5">HY-45-18</strain>
    </source>
</reference>
<dbReference type="Gene3D" id="2.60.40.10">
    <property type="entry name" value="Immunoglobulins"/>
    <property type="match status" value="1"/>
</dbReference>
<dbReference type="CDD" id="cd11338">
    <property type="entry name" value="AmyAc_CMD"/>
    <property type="match status" value="1"/>
</dbReference>
<dbReference type="Gene3D" id="3.90.400.10">
    <property type="entry name" value="Oligo-1,6-glucosidase, Domain 2"/>
    <property type="match status" value="1"/>
</dbReference>
<evidence type="ECO:0000256" key="3">
    <source>
        <dbReference type="ARBA" id="ARBA00023295"/>
    </source>
</evidence>
<proteinExistence type="inferred from homology"/>
<dbReference type="SUPFAM" id="SSF81296">
    <property type="entry name" value="E set domains"/>
    <property type="match status" value="1"/>
</dbReference>
<dbReference type="InterPro" id="IPR045857">
    <property type="entry name" value="O16G_dom_2"/>
</dbReference>
<feature type="domain" description="Glycosyl hydrolase family 13 catalytic" evidence="4">
    <location>
        <begin position="140"/>
        <end position="553"/>
    </location>
</feature>
<accession>A0ABT4CY27</accession>
<dbReference type="RefSeq" id="WP_268040146.1">
    <property type="nucleotide sequence ID" value="NZ_JAPQER010000002.1"/>
</dbReference>
<dbReference type="InterPro" id="IPR017853">
    <property type="entry name" value="GH"/>
</dbReference>
<keyword evidence="2 5" id="KW-0378">Hydrolase</keyword>
<dbReference type="InterPro" id="IPR013780">
    <property type="entry name" value="Glyco_hydro_b"/>
</dbReference>
<dbReference type="PANTHER" id="PTHR10357">
    <property type="entry name" value="ALPHA-AMYLASE FAMILY MEMBER"/>
    <property type="match status" value="1"/>
</dbReference>
<dbReference type="SMART" id="SM00642">
    <property type="entry name" value="Aamy"/>
    <property type="match status" value="1"/>
</dbReference>
<gene>
    <name evidence="5" type="ORF">OW763_05845</name>
</gene>
<dbReference type="GO" id="GO:0016787">
    <property type="term" value="F:hydrolase activity"/>
    <property type="evidence" value="ECO:0007669"/>
    <property type="project" value="UniProtKB-KW"/>
</dbReference>
<dbReference type="Pfam" id="PF00128">
    <property type="entry name" value="Alpha-amylase"/>
    <property type="match status" value="1"/>
</dbReference>
<sequence>MMDFVFFDSQDLFYKQPFGAVYNDGSITIKIQIDSEKNIDGVNLVVINDKSTFKHNMYLENTINNKDIYISNFNTPYEPTILFYYFEIITFNNVLYYGNNKSSLGGIGEIYESNPVPYQITVYDKISKTPSWFKNAVIYQIFVDRFFNGNENGIISNPKKNSFIYANWNDKPMYIKNHHTGEIIRWDFYGGNLKGIIKKLDYLKELGINTLYLNPVFEAVSNHKYDTGDYKKIDSMLGDYIIFKELVEKARKIGMYIILDGVFSHTGSDSIYFNQYNSYDKVGAYQSKYSPYYNWYNFKKHPHEYDCWWGVKSLPCVNEMESSYLDYIVRNDDSVINYWMDSGIKGWRLDVADELPDKFIEEIKKTCLNKDNESILLGEVWEDASNKISYGKRRKYLLGSELDSVTNYPFRENLLKFFDYKICAVSLHKVFMSLYENYPIHNFYANTNVLGTHDVERLFSTLKMIEDKHLTQNTYVDKRYENHLQENKIESITIKLLKLITLIQFTFPGIPLIYYGDEVGIEGLKDPYNRATYPWGSENKEILNWYKKIIKFRNKNSVFRTGAWKSIYFGEDIYGYIRSIKNSRDIYNDVQQNSLALVLINRSITETWNISVDLNDYEYSLLTDIFNDISVEIKNEKLDVVLNPLEGKLFMSNNLKNN</sequence>
<comment type="similarity">
    <text evidence="1">Belongs to the glycosyl hydrolase 13 family.</text>
</comment>
<dbReference type="Gene3D" id="2.60.40.1180">
    <property type="entry name" value="Golgi alpha-mannosidase II"/>
    <property type="match status" value="1"/>
</dbReference>
<dbReference type="Proteomes" id="UP001078443">
    <property type="component" value="Unassembled WGS sequence"/>
</dbReference>
<dbReference type="Gene3D" id="3.20.20.80">
    <property type="entry name" value="Glycosidases"/>
    <property type="match status" value="1"/>
</dbReference>
<comment type="caution">
    <text evidence="5">The sequence shown here is derived from an EMBL/GenBank/DDBJ whole genome shotgun (WGS) entry which is preliminary data.</text>
</comment>
<evidence type="ECO:0000313" key="5">
    <source>
        <dbReference type="EMBL" id="MCY6483871.1"/>
    </source>
</evidence>
<evidence type="ECO:0000256" key="2">
    <source>
        <dbReference type="ARBA" id="ARBA00022801"/>
    </source>
</evidence>
<keyword evidence="6" id="KW-1185">Reference proteome</keyword>
<dbReference type="SUPFAM" id="SSF51445">
    <property type="entry name" value="(Trans)glycosidases"/>
    <property type="match status" value="1"/>
</dbReference>
<organism evidence="5 6">
    <name type="scientific">Clostridium aestuarii</name>
    <dbReference type="NCBI Taxonomy" id="338193"/>
    <lineage>
        <taxon>Bacteria</taxon>
        <taxon>Bacillati</taxon>
        <taxon>Bacillota</taxon>
        <taxon>Clostridia</taxon>
        <taxon>Eubacteriales</taxon>
        <taxon>Clostridiaceae</taxon>
        <taxon>Clostridium</taxon>
    </lineage>
</organism>
<evidence type="ECO:0000256" key="1">
    <source>
        <dbReference type="ARBA" id="ARBA00008061"/>
    </source>
</evidence>
<dbReference type="InterPro" id="IPR014756">
    <property type="entry name" value="Ig_E-set"/>
</dbReference>
<name>A0ABT4CY27_9CLOT</name>
<protein>
    <submittedName>
        <fullName evidence="5">Glycoside hydrolase family 13 protein</fullName>
    </submittedName>
</protein>
<evidence type="ECO:0000259" key="4">
    <source>
        <dbReference type="SMART" id="SM00642"/>
    </source>
</evidence>
<dbReference type="InterPro" id="IPR004185">
    <property type="entry name" value="Glyco_hydro_13_lg-like_dom"/>
</dbReference>
<dbReference type="CDD" id="cd02857">
    <property type="entry name" value="E_set_CDase_PDE_N"/>
    <property type="match status" value="1"/>
</dbReference>
<dbReference type="InterPro" id="IPR013783">
    <property type="entry name" value="Ig-like_fold"/>
</dbReference>